<dbReference type="Proteomes" id="UP001597045">
    <property type="component" value="Unassembled WGS sequence"/>
</dbReference>
<evidence type="ECO:0000313" key="1">
    <source>
        <dbReference type="EMBL" id="MFD1047893.1"/>
    </source>
</evidence>
<feature type="non-terminal residue" evidence="1">
    <location>
        <position position="1"/>
    </location>
</feature>
<accession>A0ABW3MCW5</accession>
<comment type="caution">
    <text evidence="1">The sequence shown here is derived from an EMBL/GenBank/DDBJ whole genome shotgun (WGS) entry which is preliminary data.</text>
</comment>
<organism evidence="1 2">
    <name type="scientific">Kibdelosporangium lantanae</name>
    <dbReference type="NCBI Taxonomy" id="1497396"/>
    <lineage>
        <taxon>Bacteria</taxon>
        <taxon>Bacillati</taxon>
        <taxon>Actinomycetota</taxon>
        <taxon>Actinomycetes</taxon>
        <taxon>Pseudonocardiales</taxon>
        <taxon>Pseudonocardiaceae</taxon>
        <taxon>Kibdelosporangium</taxon>
    </lineage>
</organism>
<sequence>LVSKEGHCLYDLLGRVAAGEFLDEGGGVEDLFAPFEPVHALDHSGLLLLTQECTSRVVYTQIYK</sequence>
<name>A0ABW3MCW5_9PSEU</name>
<dbReference type="EMBL" id="JBHTIS010001299">
    <property type="protein sequence ID" value="MFD1047893.1"/>
    <property type="molecule type" value="Genomic_DNA"/>
</dbReference>
<proteinExistence type="predicted"/>
<reference evidence="2" key="1">
    <citation type="journal article" date="2019" name="Int. J. Syst. Evol. Microbiol.">
        <title>The Global Catalogue of Microorganisms (GCM) 10K type strain sequencing project: providing services to taxonomists for standard genome sequencing and annotation.</title>
        <authorList>
            <consortium name="The Broad Institute Genomics Platform"/>
            <consortium name="The Broad Institute Genome Sequencing Center for Infectious Disease"/>
            <person name="Wu L."/>
            <person name="Ma J."/>
        </authorList>
    </citation>
    <scope>NUCLEOTIDE SEQUENCE [LARGE SCALE GENOMIC DNA]</scope>
    <source>
        <strain evidence="2">JCM 31486</strain>
    </source>
</reference>
<protein>
    <submittedName>
        <fullName evidence="1">Uncharacterized protein</fullName>
    </submittedName>
</protein>
<evidence type="ECO:0000313" key="2">
    <source>
        <dbReference type="Proteomes" id="UP001597045"/>
    </source>
</evidence>
<keyword evidence="2" id="KW-1185">Reference proteome</keyword>
<gene>
    <name evidence="1" type="ORF">ACFQ1S_21305</name>
</gene>